<keyword evidence="3" id="KW-1185">Reference proteome</keyword>
<reference evidence="2" key="1">
    <citation type="journal article" date="2020" name="Fungal Divers.">
        <title>Resolving the Mortierellaceae phylogeny through synthesis of multi-gene phylogenetics and phylogenomics.</title>
        <authorList>
            <person name="Vandepol N."/>
            <person name="Liber J."/>
            <person name="Desiro A."/>
            <person name="Na H."/>
            <person name="Kennedy M."/>
            <person name="Barry K."/>
            <person name="Grigoriev I.V."/>
            <person name="Miller A.N."/>
            <person name="O'Donnell K."/>
            <person name="Stajich J.E."/>
            <person name="Bonito G."/>
        </authorList>
    </citation>
    <scope>NUCLEOTIDE SEQUENCE</scope>
    <source>
        <strain evidence="2">NRRL 6426</strain>
    </source>
</reference>
<comment type="caution">
    <text evidence="2">The sequence shown here is derived from an EMBL/GenBank/DDBJ whole genome shotgun (WGS) entry which is preliminary data.</text>
</comment>
<dbReference type="OrthoDB" id="10357159at2759"/>
<proteinExistence type="predicted"/>
<evidence type="ECO:0000256" key="1">
    <source>
        <dbReference type="SAM" id="MobiDB-lite"/>
    </source>
</evidence>
<feature type="compositionally biased region" description="Polar residues" evidence="1">
    <location>
        <begin position="64"/>
        <end position="78"/>
    </location>
</feature>
<dbReference type="Proteomes" id="UP000748756">
    <property type="component" value="Unassembled WGS sequence"/>
</dbReference>
<gene>
    <name evidence="2" type="ORF">BG015_000965</name>
</gene>
<evidence type="ECO:0000313" key="2">
    <source>
        <dbReference type="EMBL" id="KAF9142311.1"/>
    </source>
</evidence>
<dbReference type="EMBL" id="JAAAUQ010001169">
    <property type="protein sequence ID" value="KAF9142311.1"/>
    <property type="molecule type" value="Genomic_DNA"/>
</dbReference>
<accession>A0A9P5V735</accession>
<organism evidence="2 3">
    <name type="scientific">Linnemannia schmuckeri</name>
    <dbReference type="NCBI Taxonomy" id="64567"/>
    <lineage>
        <taxon>Eukaryota</taxon>
        <taxon>Fungi</taxon>
        <taxon>Fungi incertae sedis</taxon>
        <taxon>Mucoromycota</taxon>
        <taxon>Mortierellomycotina</taxon>
        <taxon>Mortierellomycetes</taxon>
        <taxon>Mortierellales</taxon>
        <taxon>Mortierellaceae</taxon>
        <taxon>Linnemannia</taxon>
    </lineage>
</organism>
<sequence>MVVRRPSNFSYSQFVNSVSRAMNTKATERLRNLYLDLYAEWQIPLYHSNSPPSYLPGPRPKPASESTSVATIASTHYTAPQPPDPSPPPEYPYDSVELQAILPPPRLYGPGESSLHAYVYVEQDLQIVGHSLESWMANPWRHLYHQY</sequence>
<evidence type="ECO:0000313" key="3">
    <source>
        <dbReference type="Proteomes" id="UP000748756"/>
    </source>
</evidence>
<protein>
    <submittedName>
        <fullName evidence="2">Uncharacterized protein</fullName>
    </submittedName>
</protein>
<dbReference type="AlphaFoldDB" id="A0A9P5V735"/>
<feature type="region of interest" description="Disordered" evidence="1">
    <location>
        <begin position="52"/>
        <end position="94"/>
    </location>
</feature>
<feature type="compositionally biased region" description="Pro residues" evidence="1">
    <location>
        <begin position="80"/>
        <end position="91"/>
    </location>
</feature>
<name>A0A9P5V735_9FUNG</name>